<dbReference type="CDD" id="cd06471">
    <property type="entry name" value="ACD_LpsHSP_like"/>
    <property type="match status" value="1"/>
</dbReference>
<evidence type="ECO:0000256" key="2">
    <source>
        <dbReference type="RuleBase" id="RU003616"/>
    </source>
</evidence>
<feature type="domain" description="SHSP" evidence="3">
    <location>
        <begin position="39"/>
        <end position="151"/>
    </location>
</feature>
<dbReference type="InterPro" id="IPR008978">
    <property type="entry name" value="HSP20-like_chaperone"/>
</dbReference>
<name>A0ABU7VSR0_9BACL</name>
<sequence length="151" mass="17915">MFDLIPFGSRNREDAFNHWVKSFNDRFNDMFNDDFFTPLKGSLMSFRTDIRETEDAYLVEAELPGFQKDEIEIGYANPYLTIKAVRKEDNSVEDSTEQIIRKERRYGEYVRRFHVQDIDEEGIRASLKDGVLKLEVPKRPQAKTRRIEIQD</sequence>
<evidence type="ECO:0000313" key="5">
    <source>
        <dbReference type="Proteomes" id="UP001306950"/>
    </source>
</evidence>
<keyword evidence="5" id="KW-1185">Reference proteome</keyword>
<dbReference type="InterPro" id="IPR002068">
    <property type="entry name" value="A-crystallin/Hsp20_dom"/>
</dbReference>
<dbReference type="Gene3D" id="2.60.40.790">
    <property type="match status" value="1"/>
</dbReference>
<comment type="caution">
    <text evidence="4">The sequence shown here is derived from an EMBL/GenBank/DDBJ whole genome shotgun (WGS) entry which is preliminary data.</text>
</comment>
<dbReference type="InterPro" id="IPR031107">
    <property type="entry name" value="Small_HSP"/>
</dbReference>
<dbReference type="RefSeq" id="WP_331846483.1">
    <property type="nucleotide sequence ID" value="NZ_JAZHPZ010000004.1"/>
</dbReference>
<evidence type="ECO:0000313" key="4">
    <source>
        <dbReference type="EMBL" id="MEF2966256.1"/>
    </source>
</evidence>
<comment type="similarity">
    <text evidence="1 2">Belongs to the small heat shock protein (HSP20) family.</text>
</comment>
<dbReference type="SUPFAM" id="SSF49764">
    <property type="entry name" value="HSP20-like chaperones"/>
    <property type="match status" value="1"/>
</dbReference>
<organism evidence="4 5">
    <name type="scientific">Paenibacillus haidiansis</name>
    <dbReference type="NCBI Taxonomy" id="1574488"/>
    <lineage>
        <taxon>Bacteria</taxon>
        <taxon>Bacillati</taxon>
        <taxon>Bacillota</taxon>
        <taxon>Bacilli</taxon>
        <taxon>Bacillales</taxon>
        <taxon>Paenibacillaceae</taxon>
        <taxon>Paenibacillus</taxon>
    </lineage>
</organism>
<evidence type="ECO:0000259" key="3">
    <source>
        <dbReference type="PROSITE" id="PS01031"/>
    </source>
</evidence>
<dbReference type="EMBL" id="JAZHPZ010000004">
    <property type="protein sequence ID" value="MEF2966256.1"/>
    <property type="molecule type" value="Genomic_DNA"/>
</dbReference>
<dbReference type="PROSITE" id="PS01031">
    <property type="entry name" value="SHSP"/>
    <property type="match status" value="1"/>
</dbReference>
<gene>
    <name evidence="4" type="ORF">V3851_10475</name>
</gene>
<dbReference type="Pfam" id="PF00011">
    <property type="entry name" value="HSP20"/>
    <property type="match status" value="1"/>
</dbReference>
<evidence type="ECO:0000256" key="1">
    <source>
        <dbReference type="PROSITE-ProRule" id="PRU00285"/>
    </source>
</evidence>
<proteinExistence type="inferred from homology"/>
<reference evidence="4 5" key="1">
    <citation type="submission" date="2024-02" db="EMBL/GenBank/DDBJ databases">
        <title>A nitrogen-fixing paenibacillus bacterium.</title>
        <authorList>
            <person name="Zhang W.L."/>
            <person name="Chen S.F."/>
        </authorList>
    </citation>
    <scope>NUCLEOTIDE SEQUENCE [LARGE SCALE GENOMIC DNA]</scope>
    <source>
        <strain evidence="4 5">M1</strain>
    </source>
</reference>
<dbReference type="Proteomes" id="UP001306950">
    <property type="component" value="Unassembled WGS sequence"/>
</dbReference>
<accession>A0ABU7VSR0</accession>
<dbReference type="PANTHER" id="PTHR11527">
    <property type="entry name" value="HEAT-SHOCK PROTEIN 20 FAMILY MEMBER"/>
    <property type="match status" value="1"/>
</dbReference>
<protein>
    <submittedName>
        <fullName evidence="4">Hsp20/alpha crystallin family protein</fullName>
    </submittedName>
</protein>